<dbReference type="GeneID" id="301041038"/>
<dbReference type="Gene3D" id="3.60.15.10">
    <property type="entry name" value="Ribonuclease Z/Hydroxyacylglutathione hydrolase-like"/>
    <property type="match status" value="1"/>
</dbReference>
<dbReference type="InterPro" id="IPR052159">
    <property type="entry name" value="Competence_DNA_uptake"/>
</dbReference>
<evidence type="ECO:0000313" key="2">
    <source>
        <dbReference type="Proteomes" id="UP000294239"/>
    </source>
</evidence>
<organism evidence="1 2">
    <name type="scientific">Agrobacterium cavarae</name>
    <dbReference type="NCBI Taxonomy" id="2528239"/>
    <lineage>
        <taxon>Bacteria</taxon>
        <taxon>Pseudomonadati</taxon>
        <taxon>Pseudomonadota</taxon>
        <taxon>Alphaproteobacteria</taxon>
        <taxon>Hyphomicrobiales</taxon>
        <taxon>Rhizobiaceae</taxon>
        <taxon>Rhizobium/Agrobacterium group</taxon>
        <taxon>Agrobacterium</taxon>
    </lineage>
</organism>
<accession>A0ABY1YAA5</accession>
<dbReference type="RefSeq" id="WP_130977578.1">
    <property type="nucleotide sequence ID" value="NZ_SISF01000026.1"/>
</dbReference>
<gene>
    <name evidence="1" type="ORF">EYC79_07570</name>
</gene>
<dbReference type="SUPFAM" id="SSF56281">
    <property type="entry name" value="Metallo-hydrolase/oxidoreductase"/>
    <property type="match status" value="1"/>
</dbReference>
<keyword evidence="2" id="KW-1185">Reference proteome</keyword>
<dbReference type="Proteomes" id="UP000294239">
    <property type="component" value="Unassembled WGS sequence"/>
</dbReference>
<name>A0ABY1YAA5_9HYPH</name>
<sequence length="395" mass="43255">MAASSVHFKVSNGDMTLLQTGDGHYIVVDINIRAAADDPDDGAPDVAKQLKERLSRDDEGRLYVDAFLLTHPDADHCRGLEKHFHLGPLDQWKKADDKIVIREMWSSPIIFRRASRNHSLCADAKAWAAEARRRVREFRANGYAYDGNRIKILGEDINGKTDDLTEVLVVGGDVFQTIRGVTDNTFSAHLLAPLLADDDEEADFLSKNNSSVVINISLGKTDLQNPSFYLLGGDAEVGIWEKLWGKYGDDPTQFQYDVLIAPHHCSWHSLSWDSWSDFGEDAEVSEDARSALGQPMPGALIIASSKEIKDDDSDPPCIRAEREYRSILKPVNGKFTCLGEHVGDAPLEFEITSSGGPKQKDRKVTSNLTAPVILGLAGAAAGSSSALGAQPFKHG</sequence>
<dbReference type="EMBL" id="SISF01000026">
    <property type="protein sequence ID" value="TBN14871.1"/>
    <property type="molecule type" value="Genomic_DNA"/>
</dbReference>
<evidence type="ECO:0000313" key="1">
    <source>
        <dbReference type="EMBL" id="TBN14871.1"/>
    </source>
</evidence>
<dbReference type="PANTHER" id="PTHR30619:SF1">
    <property type="entry name" value="RECOMBINATION PROTEIN 2"/>
    <property type="match status" value="1"/>
</dbReference>
<proteinExistence type="predicted"/>
<dbReference type="InterPro" id="IPR036866">
    <property type="entry name" value="RibonucZ/Hydroxyglut_hydro"/>
</dbReference>
<reference evidence="1 2" key="1">
    <citation type="submission" date="2019-02" db="EMBL/GenBank/DDBJ databases">
        <title>Current taxonomic status of genus Agrobacterium and description of Agrobacterium cavarae sp. nov. isolated from maize roots.</title>
        <authorList>
            <person name="Flores-Felix J.D."/>
            <person name="Menendez E."/>
            <person name="Ramirez-Bahena M.H."/>
            <person name="Garcia-Fraile P."/>
            <person name="Velazquez E."/>
        </authorList>
    </citation>
    <scope>NUCLEOTIDE SEQUENCE [LARGE SCALE GENOMIC DNA]</scope>
    <source>
        <strain evidence="1 2">RZME10</strain>
    </source>
</reference>
<comment type="caution">
    <text evidence="1">The sequence shown here is derived from an EMBL/GenBank/DDBJ whole genome shotgun (WGS) entry which is preliminary data.</text>
</comment>
<dbReference type="PANTHER" id="PTHR30619">
    <property type="entry name" value="DNA INTERNALIZATION/COMPETENCE PROTEIN COMEC/REC2"/>
    <property type="match status" value="1"/>
</dbReference>
<protein>
    <submittedName>
        <fullName evidence="1">Metallohydrolase</fullName>
    </submittedName>
</protein>